<feature type="compositionally biased region" description="Basic residues" evidence="1">
    <location>
        <begin position="1"/>
        <end position="15"/>
    </location>
</feature>
<evidence type="ECO:0000256" key="1">
    <source>
        <dbReference type="SAM" id="MobiDB-lite"/>
    </source>
</evidence>
<gene>
    <name evidence="2" type="ORF">I596_909</name>
</gene>
<proteinExistence type="predicted"/>
<sequence length="72" mass="8255">MRRQCALRQSRRAPRQRAAGIAAKNGPRACHQSPGRSRWPWKVVRGCCVAPRLTGRQVKPRNARWRLSRANP</sequence>
<feature type="region of interest" description="Disordered" evidence="1">
    <location>
        <begin position="1"/>
        <end position="35"/>
    </location>
</feature>
<reference evidence="2 3" key="1">
    <citation type="submission" date="2016-04" db="EMBL/GenBank/DDBJ databases">
        <title>Complete genome sequence of Dokdonella koreensis DS-123T.</title>
        <authorList>
            <person name="Kim J.F."/>
            <person name="Lee H."/>
            <person name="Kwak M.-J."/>
        </authorList>
    </citation>
    <scope>NUCLEOTIDE SEQUENCE [LARGE SCALE GENOMIC DNA]</scope>
    <source>
        <strain evidence="2 3">DS-123</strain>
    </source>
</reference>
<dbReference type="EMBL" id="CP015249">
    <property type="protein sequence ID" value="ANB16940.1"/>
    <property type="molecule type" value="Genomic_DNA"/>
</dbReference>
<evidence type="ECO:0000313" key="2">
    <source>
        <dbReference type="EMBL" id="ANB16940.1"/>
    </source>
</evidence>
<dbReference type="KEGG" id="dko:I596_909"/>
<protein>
    <submittedName>
        <fullName evidence="2">Uncharacterized protein</fullName>
    </submittedName>
</protein>
<dbReference type="STRING" id="1300342.I596_909"/>
<organism evidence="2 3">
    <name type="scientific">Dokdonella koreensis DS-123</name>
    <dbReference type="NCBI Taxonomy" id="1300342"/>
    <lineage>
        <taxon>Bacteria</taxon>
        <taxon>Pseudomonadati</taxon>
        <taxon>Pseudomonadota</taxon>
        <taxon>Gammaproteobacteria</taxon>
        <taxon>Lysobacterales</taxon>
        <taxon>Rhodanobacteraceae</taxon>
        <taxon>Dokdonella</taxon>
    </lineage>
</organism>
<evidence type="ECO:0000313" key="3">
    <source>
        <dbReference type="Proteomes" id="UP000076830"/>
    </source>
</evidence>
<dbReference type="AlphaFoldDB" id="A0A160DSQ5"/>
<keyword evidence="3" id="KW-1185">Reference proteome</keyword>
<dbReference type="Proteomes" id="UP000076830">
    <property type="component" value="Chromosome"/>
</dbReference>
<accession>A0A160DSQ5</accession>
<name>A0A160DSQ5_9GAMM</name>